<name>A0A916UW40_9HYPH</name>
<gene>
    <name evidence="1" type="ORF">GCM10010994_55760</name>
</gene>
<dbReference type="EMBL" id="BMGG01000011">
    <property type="protein sequence ID" value="GGC90818.1"/>
    <property type="molecule type" value="Genomic_DNA"/>
</dbReference>
<reference evidence="1" key="2">
    <citation type="submission" date="2020-09" db="EMBL/GenBank/DDBJ databases">
        <authorList>
            <person name="Sun Q."/>
            <person name="Zhou Y."/>
        </authorList>
    </citation>
    <scope>NUCLEOTIDE SEQUENCE</scope>
    <source>
        <strain evidence="1">CGMCC 1.12919</strain>
    </source>
</reference>
<keyword evidence="2" id="KW-1185">Reference proteome</keyword>
<protein>
    <submittedName>
        <fullName evidence="1">Uncharacterized protein</fullName>
    </submittedName>
</protein>
<dbReference type="AlphaFoldDB" id="A0A916UW40"/>
<comment type="caution">
    <text evidence="1">The sequence shown here is derived from an EMBL/GenBank/DDBJ whole genome shotgun (WGS) entry which is preliminary data.</text>
</comment>
<accession>A0A916UW40</accession>
<proteinExistence type="predicted"/>
<dbReference type="RefSeq" id="WP_188612438.1">
    <property type="nucleotide sequence ID" value="NZ_BMGG01000011.1"/>
</dbReference>
<sequence>MADDLKRLRDTLGFVEVDAMRGDTFAVMLCSAFDNPDEDDLDEYGWGPSAIAGYNATLDAIHAHYAAAFDRLRADRDAEIRRAVERERAYCIADVRQTIGIIGAGPRSSMASALEHAVITINRRARQETGGA</sequence>
<evidence type="ECO:0000313" key="1">
    <source>
        <dbReference type="EMBL" id="GGC90818.1"/>
    </source>
</evidence>
<reference evidence="1" key="1">
    <citation type="journal article" date="2014" name="Int. J. Syst. Evol. Microbiol.">
        <title>Complete genome sequence of Corynebacterium casei LMG S-19264T (=DSM 44701T), isolated from a smear-ripened cheese.</title>
        <authorList>
            <consortium name="US DOE Joint Genome Institute (JGI-PGF)"/>
            <person name="Walter F."/>
            <person name="Albersmeier A."/>
            <person name="Kalinowski J."/>
            <person name="Ruckert C."/>
        </authorList>
    </citation>
    <scope>NUCLEOTIDE SEQUENCE</scope>
    <source>
        <strain evidence="1">CGMCC 1.12919</strain>
    </source>
</reference>
<organism evidence="1 2">
    <name type="scientific">Chelatococcus reniformis</name>
    <dbReference type="NCBI Taxonomy" id="1494448"/>
    <lineage>
        <taxon>Bacteria</taxon>
        <taxon>Pseudomonadati</taxon>
        <taxon>Pseudomonadota</taxon>
        <taxon>Alphaproteobacteria</taxon>
        <taxon>Hyphomicrobiales</taxon>
        <taxon>Chelatococcaceae</taxon>
        <taxon>Chelatococcus</taxon>
    </lineage>
</organism>
<evidence type="ECO:0000313" key="2">
    <source>
        <dbReference type="Proteomes" id="UP000637002"/>
    </source>
</evidence>
<dbReference type="Proteomes" id="UP000637002">
    <property type="component" value="Unassembled WGS sequence"/>
</dbReference>